<dbReference type="Proteomes" id="UP001302676">
    <property type="component" value="Unassembled WGS sequence"/>
</dbReference>
<name>A0AAN6ZNJ3_9PEZI</name>
<dbReference type="RefSeq" id="XP_062638428.1">
    <property type="nucleotide sequence ID" value="XM_062780251.1"/>
</dbReference>
<dbReference type="InterPro" id="IPR053858">
    <property type="entry name" value="Arb2_dom"/>
</dbReference>
<sequence length="519" mass="55964">MFRRRWSGLPADPIFQPNFKELGYFINEIDEIRLIENPDYYFKYFISKNERWNERQRFAFNGATSKEIHARLDALDFTTTRLPLNTPLSDPHVPIRTSPNLATATRVVLLFGESCQPLGILAQRVIGGKGGIARGSVLNFITALHDQQQCSATDPTPPAVVLTNTGELWWWPEGGRGLTHVERHFIPMSSAVSLGRFHDAGANEIPGHRSVAEHLRAVFDLVLAGGAEGLGVKKEAKLDIIALGDTADEVQTYLDDDEVWKKVGGRLSSLSMLGSFYDRETRCGGFKKFLEERARAYIIHHMPLGIPVAGPNGNPGTTGFTKYGCPVFSAGAAQHVETMLIEALPSVLKFIQEVAMAGESFKNPVFEIFGDQNDAEPQSSWWGTSDGDGGGEDKGPKPAAGAGESESGGDGIKGSTGRVDSTANENSPVPVEIPVVDADKSSAQTSGEASQPGEPDTHLDTGANHSKECSQVGDGPITADGGSNTEHHDGKIDGVLSDTDQNAQEMKDLVGEIKALRTD</sequence>
<dbReference type="GeneID" id="87816864"/>
<comment type="caution">
    <text evidence="3">The sequence shown here is derived from an EMBL/GenBank/DDBJ whole genome shotgun (WGS) entry which is preliminary data.</text>
</comment>
<evidence type="ECO:0000313" key="4">
    <source>
        <dbReference type="Proteomes" id="UP001302676"/>
    </source>
</evidence>
<dbReference type="InterPro" id="IPR048263">
    <property type="entry name" value="Arb2"/>
</dbReference>
<evidence type="ECO:0000256" key="1">
    <source>
        <dbReference type="SAM" id="MobiDB-lite"/>
    </source>
</evidence>
<evidence type="ECO:0000313" key="3">
    <source>
        <dbReference type="EMBL" id="KAK4145057.1"/>
    </source>
</evidence>
<feature type="compositionally biased region" description="Polar residues" evidence="1">
    <location>
        <begin position="418"/>
        <end position="427"/>
    </location>
</feature>
<dbReference type="PANTHER" id="PTHR21357">
    <property type="entry name" value="FAM172 FAMILY PROTEIN HOMOLOG CG10038"/>
    <property type="match status" value="1"/>
</dbReference>
<dbReference type="Pfam" id="PF22749">
    <property type="entry name" value="Arb2"/>
    <property type="match status" value="1"/>
</dbReference>
<keyword evidence="4" id="KW-1185">Reference proteome</keyword>
<feature type="domain" description="Arb2" evidence="2">
    <location>
        <begin position="15"/>
        <end position="303"/>
    </location>
</feature>
<dbReference type="GO" id="GO:0005634">
    <property type="term" value="C:nucleus"/>
    <property type="evidence" value="ECO:0007669"/>
    <property type="project" value="TreeGrafter"/>
</dbReference>
<dbReference type="GO" id="GO:0031048">
    <property type="term" value="P:regulatory ncRNA-mediated heterochromatin formation"/>
    <property type="evidence" value="ECO:0007669"/>
    <property type="project" value="TreeGrafter"/>
</dbReference>
<protein>
    <submittedName>
        <fullName evidence="3">Arb2 domain-containing protein</fullName>
    </submittedName>
</protein>
<feature type="region of interest" description="Disordered" evidence="1">
    <location>
        <begin position="372"/>
        <end position="504"/>
    </location>
</feature>
<dbReference type="EMBL" id="MU853572">
    <property type="protein sequence ID" value="KAK4145057.1"/>
    <property type="molecule type" value="Genomic_DNA"/>
</dbReference>
<dbReference type="AlphaFoldDB" id="A0AAN6ZNJ3"/>
<accession>A0AAN6ZNJ3</accession>
<evidence type="ECO:0000259" key="2">
    <source>
        <dbReference type="Pfam" id="PF22749"/>
    </source>
</evidence>
<reference evidence="3" key="2">
    <citation type="submission" date="2023-05" db="EMBL/GenBank/DDBJ databases">
        <authorList>
            <consortium name="Lawrence Berkeley National Laboratory"/>
            <person name="Steindorff A."/>
            <person name="Hensen N."/>
            <person name="Bonometti L."/>
            <person name="Westerberg I."/>
            <person name="Brannstrom I.O."/>
            <person name="Guillou S."/>
            <person name="Cros-Aarteil S."/>
            <person name="Calhoun S."/>
            <person name="Haridas S."/>
            <person name="Kuo A."/>
            <person name="Mondo S."/>
            <person name="Pangilinan J."/>
            <person name="Riley R."/>
            <person name="Labutti K."/>
            <person name="Andreopoulos B."/>
            <person name="Lipzen A."/>
            <person name="Chen C."/>
            <person name="Yanf M."/>
            <person name="Daum C."/>
            <person name="Ng V."/>
            <person name="Clum A."/>
            <person name="Ohm R."/>
            <person name="Martin F."/>
            <person name="Silar P."/>
            <person name="Natvig D."/>
            <person name="Lalanne C."/>
            <person name="Gautier V."/>
            <person name="Ament-Velasquez S.L."/>
            <person name="Kruys A."/>
            <person name="Hutchinson M.I."/>
            <person name="Powell A.J."/>
            <person name="Barry K."/>
            <person name="Miller A.N."/>
            <person name="Grigoriev I.V."/>
            <person name="Debuchy R."/>
            <person name="Gladieux P."/>
            <person name="Thoren M.H."/>
            <person name="Johannesson H."/>
        </authorList>
    </citation>
    <scope>NUCLEOTIDE SEQUENCE</scope>
    <source>
        <strain evidence="3">CBS 141.50</strain>
    </source>
</reference>
<reference evidence="3" key="1">
    <citation type="journal article" date="2023" name="Mol. Phylogenet. Evol.">
        <title>Genome-scale phylogeny and comparative genomics of the fungal order Sordariales.</title>
        <authorList>
            <person name="Hensen N."/>
            <person name="Bonometti L."/>
            <person name="Westerberg I."/>
            <person name="Brannstrom I.O."/>
            <person name="Guillou S."/>
            <person name="Cros-Aarteil S."/>
            <person name="Calhoun S."/>
            <person name="Haridas S."/>
            <person name="Kuo A."/>
            <person name="Mondo S."/>
            <person name="Pangilinan J."/>
            <person name="Riley R."/>
            <person name="LaButti K."/>
            <person name="Andreopoulos B."/>
            <person name="Lipzen A."/>
            <person name="Chen C."/>
            <person name="Yan M."/>
            <person name="Daum C."/>
            <person name="Ng V."/>
            <person name="Clum A."/>
            <person name="Steindorff A."/>
            <person name="Ohm R.A."/>
            <person name="Martin F."/>
            <person name="Silar P."/>
            <person name="Natvig D.O."/>
            <person name="Lalanne C."/>
            <person name="Gautier V."/>
            <person name="Ament-Velasquez S.L."/>
            <person name="Kruys A."/>
            <person name="Hutchinson M.I."/>
            <person name="Powell A.J."/>
            <person name="Barry K."/>
            <person name="Miller A.N."/>
            <person name="Grigoriev I.V."/>
            <person name="Debuchy R."/>
            <person name="Gladieux P."/>
            <person name="Hiltunen Thoren M."/>
            <person name="Johannesson H."/>
        </authorList>
    </citation>
    <scope>NUCLEOTIDE SEQUENCE</scope>
    <source>
        <strain evidence="3">CBS 141.50</strain>
    </source>
</reference>
<organism evidence="3 4">
    <name type="scientific">Dichotomopilus funicola</name>
    <dbReference type="NCBI Taxonomy" id="1934379"/>
    <lineage>
        <taxon>Eukaryota</taxon>
        <taxon>Fungi</taxon>
        <taxon>Dikarya</taxon>
        <taxon>Ascomycota</taxon>
        <taxon>Pezizomycotina</taxon>
        <taxon>Sordariomycetes</taxon>
        <taxon>Sordariomycetidae</taxon>
        <taxon>Sordariales</taxon>
        <taxon>Chaetomiaceae</taxon>
        <taxon>Dichotomopilus</taxon>
    </lineage>
</organism>
<dbReference type="GO" id="GO:0035197">
    <property type="term" value="F:siRNA binding"/>
    <property type="evidence" value="ECO:0007669"/>
    <property type="project" value="TreeGrafter"/>
</dbReference>
<proteinExistence type="predicted"/>
<gene>
    <name evidence="3" type="ORF">C8A04DRAFT_27307</name>
</gene>
<dbReference type="PANTHER" id="PTHR21357:SF4">
    <property type="entry name" value="FAM172 FAMILY PROTEIN HOMOLOG CG10038"/>
    <property type="match status" value="1"/>
</dbReference>